<dbReference type="OrthoDB" id="3762150at2759"/>
<keyword evidence="2" id="KW-1185">Reference proteome</keyword>
<name>A0A177CH58_9PLEO</name>
<evidence type="ECO:0000313" key="1">
    <source>
        <dbReference type="EMBL" id="OAG06561.1"/>
    </source>
</evidence>
<dbReference type="GeneID" id="28761614"/>
<organism evidence="1 2">
    <name type="scientific">Paraphaeosphaeria sporulosa</name>
    <dbReference type="NCBI Taxonomy" id="1460663"/>
    <lineage>
        <taxon>Eukaryota</taxon>
        <taxon>Fungi</taxon>
        <taxon>Dikarya</taxon>
        <taxon>Ascomycota</taxon>
        <taxon>Pezizomycotina</taxon>
        <taxon>Dothideomycetes</taxon>
        <taxon>Pleosporomycetidae</taxon>
        <taxon>Pleosporales</taxon>
        <taxon>Massarineae</taxon>
        <taxon>Didymosphaeriaceae</taxon>
        <taxon>Paraphaeosphaeria</taxon>
    </lineage>
</organism>
<proteinExistence type="predicted"/>
<gene>
    <name evidence="1" type="ORF">CC84DRAFT_1162931</name>
</gene>
<dbReference type="InParanoid" id="A0A177CH58"/>
<reference evidence="1 2" key="1">
    <citation type="submission" date="2016-05" db="EMBL/GenBank/DDBJ databases">
        <title>Comparative analysis of secretome profiles of manganese(II)-oxidizing ascomycete fungi.</title>
        <authorList>
            <consortium name="DOE Joint Genome Institute"/>
            <person name="Zeiner C.A."/>
            <person name="Purvine S.O."/>
            <person name="Zink E.M."/>
            <person name="Wu S."/>
            <person name="Pasa-Tolic L."/>
            <person name="Chaput D.L."/>
            <person name="Haridas S."/>
            <person name="Grigoriev I.V."/>
            <person name="Santelli C.M."/>
            <person name="Hansel C.M."/>
        </authorList>
    </citation>
    <scope>NUCLEOTIDE SEQUENCE [LARGE SCALE GENOMIC DNA]</scope>
    <source>
        <strain evidence="1 2">AP3s5-JAC2a</strain>
    </source>
</reference>
<protein>
    <submittedName>
        <fullName evidence="1">Uncharacterized protein</fullName>
    </submittedName>
</protein>
<dbReference type="RefSeq" id="XP_018036926.1">
    <property type="nucleotide sequence ID" value="XM_018178128.1"/>
</dbReference>
<accession>A0A177CH58</accession>
<dbReference type="Proteomes" id="UP000077069">
    <property type="component" value="Unassembled WGS sequence"/>
</dbReference>
<dbReference type="EMBL" id="KV441551">
    <property type="protein sequence ID" value="OAG06561.1"/>
    <property type="molecule type" value="Genomic_DNA"/>
</dbReference>
<dbReference type="AlphaFoldDB" id="A0A177CH58"/>
<sequence length="341" mass="36527">MPWVFLDSLVHGAEMIINYAGVIGEAIQAVTNVAQQHKTPEAFGIFDDLGDAFNAATKVISIASQILPPATKPTVADDTSETRIETRAGLFVAPTILTSNGHLGRPMYDALSKNLANMGVPASYVGKDGRTHDSADDIGVAAFANAPFSSAASPSNMPYQTTGFEINNIDDTLNVRGNHAYYAVPLGQDAPSTMWHSATTIAATTTQGFRDNYKRQSGTQTVYNKSLEVAKQGGSATRIVNLNVTWCSQSYAQQIYPTFSTLWKKKMGDTIIYKHPFGTTWQLKIQAAVGASPAQVRAAVEVIAQQSIQQRASSTKAAIQQDPKISPPPAVVVTNSALTYV</sequence>
<evidence type="ECO:0000313" key="2">
    <source>
        <dbReference type="Proteomes" id="UP000077069"/>
    </source>
</evidence>